<proteinExistence type="predicted"/>
<feature type="transmembrane region" description="Helical" evidence="1">
    <location>
        <begin position="140"/>
        <end position="159"/>
    </location>
</feature>
<keyword evidence="1" id="KW-0472">Membrane</keyword>
<evidence type="ECO:0000313" key="3">
    <source>
        <dbReference type="Proteomes" id="UP000037749"/>
    </source>
</evidence>
<dbReference type="PATRIC" id="fig|148814.9.peg.1312"/>
<sequence>MKESLFIKLVKYFYGISKPFDEFAREVINDAGNKIAIWLMEYLLISAYALMVLISWFSPMNVVSGVIIADIFVYLIASAYMGRIIKKNKLDRYEFDNEEERKIYGKRFIISRLLTTVVTLSLAMYPISVWFRYLGMSESIWPPFIGSFIGILVAIYTQYCRLFKR</sequence>
<dbReference type="Proteomes" id="UP000037749">
    <property type="component" value="Unassembled WGS sequence"/>
</dbReference>
<keyword evidence="1" id="KW-0812">Transmembrane</keyword>
<feature type="transmembrane region" description="Helical" evidence="1">
    <location>
        <begin position="109"/>
        <end position="128"/>
    </location>
</feature>
<dbReference type="Pfam" id="PF11683">
    <property type="entry name" value="DUF3278"/>
    <property type="match status" value="1"/>
</dbReference>
<feature type="transmembrane region" description="Helical" evidence="1">
    <location>
        <begin position="35"/>
        <end position="56"/>
    </location>
</feature>
<keyword evidence="1" id="KW-1133">Transmembrane helix</keyword>
<name>A0A0M9DDD1_9LACO</name>
<dbReference type="EMBL" id="JXCZ01000045">
    <property type="protein sequence ID" value="KOY78110.1"/>
    <property type="molecule type" value="Genomic_DNA"/>
</dbReference>
<feature type="transmembrane region" description="Helical" evidence="1">
    <location>
        <begin position="62"/>
        <end position="82"/>
    </location>
</feature>
<accession>A0A0M9DDD1</accession>
<dbReference type="RefSeq" id="WP_053797010.1">
    <property type="nucleotide sequence ID" value="NZ_JXCZ01000045.1"/>
</dbReference>
<evidence type="ECO:0000313" key="2">
    <source>
        <dbReference type="EMBL" id="KOY78110.1"/>
    </source>
</evidence>
<reference evidence="2 3" key="1">
    <citation type="journal article" date="2015" name="Genome Biol. Evol.">
        <title>Functionally Structured Genomes in Lactobacillus kunkeei Colonizing the Honey Crop and Food Products of Honeybees and Stingless Bees.</title>
        <authorList>
            <person name="Tamarit D."/>
            <person name="Ellegaard K.M."/>
            <person name="Wikander J."/>
            <person name="Olofsson T."/>
            <person name="Vasquez A."/>
            <person name="Andersson S.G."/>
        </authorList>
    </citation>
    <scope>NUCLEOTIDE SEQUENCE [LARGE SCALE GENOMIC DNA]</scope>
    <source>
        <strain evidence="2 3">LAla</strain>
    </source>
</reference>
<dbReference type="AlphaFoldDB" id="A0A0M9DDD1"/>
<evidence type="ECO:0000256" key="1">
    <source>
        <dbReference type="SAM" id="Phobius"/>
    </source>
</evidence>
<organism evidence="2 3">
    <name type="scientific">Apilactobacillus kunkeei</name>
    <dbReference type="NCBI Taxonomy" id="148814"/>
    <lineage>
        <taxon>Bacteria</taxon>
        <taxon>Bacillati</taxon>
        <taxon>Bacillota</taxon>
        <taxon>Bacilli</taxon>
        <taxon>Lactobacillales</taxon>
        <taxon>Lactobacillaceae</taxon>
        <taxon>Apilactobacillus</taxon>
    </lineage>
</organism>
<comment type="caution">
    <text evidence="2">The sequence shown here is derived from an EMBL/GenBank/DDBJ whole genome shotgun (WGS) entry which is preliminary data.</text>
</comment>
<gene>
    <name evidence="2" type="ORF">RZ72_02370</name>
</gene>
<dbReference type="InterPro" id="IPR021697">
    <property type="entry name" value="DUF3278"/>
</dbReference>
<evidence type="ECO:0008006" key="4">
    <source>
        <dbReference type="Google" id="ProtNLM"/>
    </source>
</evidence>
<protein>
    <recommendedName>
        <fullName evidence="4">DUF3278 domain-containing protein</fullName>
    </recommendedName>
</protein>